<dbReference type="Gene3D" id="1.10.8.1080">
    <property type="match status" value="1"/>
</dbReference>
<dbReference type="CDD" id="cd05007">
    <property type="entry name" value="SIS_Etherase"/>
    <property type="match status" value="1"/>
</dbReference>
<dbReference type="Pfam" id="PF22645">
    <property type="entry name" value="GKRP_SIS_N"/>
    <property type="match status" value="1"/>
</dbReference>
<dbReference type="PANTHER" id="PTHR10088">
    <property type="entry name" value="GLUCOKINASE REGULATORY PROTEIN"/>
    <property type="match status" value="1"/>
</dbReference>
<keyword evidence="2" id="KW-0119">Carbohydrate metabolism</keyword>
<dbReference type="GO" id="GO:0009254">
    <property type="term" value="P:peptidoglycan turnover"/>
    <property type="evidence" value="ECO:0007669"/>
    <property type="project" value="TreeGrafter"/>
</dbReference>
<dbReference type="PROSITE" id="PS51464">
    <property type="entry name" value="SIS"/>
    <property type="match status" value="1"/>
</dbReference>
<dbReference type="SUPFAM" id="SSF53697">
    <property type="entry name" value="SIS domain"/>
    <property type="match status" value="1"/>
</dbReference>
<dbReference type="GO" id="GO:0097367">
    <property type="term" value="F:carbohydrate derivative binding"/>
    <property type="evidence" value="ECO:0007669"/>
    <property type="project" value="InterPro"/>
</dbReference>
<dbReference type="HAMAP" id="MF_00068">
    <property type="entry name" value="MurQ"/>
    <property type="match status" value="1"/>
</dbReference>
<reference evidence="4" key="1">
    <citation type="submission" date="2018-05" db="EMBL/GenBank/DDBJ databases">
        <authorList>
            <person name="Lanie J.A."/>
            <person name="Ng W.-L."/>
            <person name="Kazmierczak K.M."/>
            <person name="Andrzejewski T.M."/>
            <person name="Davidsen T.M."/>
            <person name="Wayne K.J."/>
            <person name="Tettelin H."/>
            <person name="Glass J.I."/>
            <person name="Rusch D."/>
            <person name="Podicherti R."/>
            <person name="Tsui H.-C.T."/>
            <person name="Winkler M.E."/>
        </authorList>
    </citation>
    <scope>NUCLEOTIDE SEQUENCE</scope>
</reference>
<dbReference type="InterPro" id="IPR005486">
    <property type="entry name" value="Glucokinase_regulatory_CS"/>
</dbReference>
<evidence type="ECO:0000256" key="1">
    <source>
        <dbReference type="ARBA" id="ARBA00023239"/>
    </source>
</evidence>
<dbReference type="PROSITE" id="PS01272">
    <property type="entry name" value="GCKR"/>
    <property type="match status" value="1"/>
</dbReference>
<dbReference type="InterPro" id="IPR001347">
    <property type="entry name" value="SIS_dom"/>
</dbReference>
<feature type="domain" description="SIS" evidence="3">
    <location>
        <begin position="56"/>
        <end position="219"/>
    </location>
</feature>
<dbReference type="InterPro" id="IPR040190">
    <property type="entry name" value="MURQ/GCKR"/>
</dbReference>
<dbReference type="EMBL" id="UINC01000734">
    <property type="protein sequence ID" value="SUZ60311.1"/>
    <property type="molecule type" value="Genomic_DNA"/>
</dbReference>
<dbReference type="InterPro" id="IPR046348">
    <property type="entry name" value="SIS_dom_sf"/>
</dbReference>
<dbReference type="GO" id="GO:0016803">
    <property type="term" value="F:ether hydrolase activity"/>
    <property type="evidence" value="ECO:0007669"/>
    <property type="project" value="TreeGrafter"/>
</dbReference>
<gene>
    <name evidence="4" type="ORF">METZ01_LOCUS13165</name>
</gene>
<organism evidence="4">
    <name type="scientific">marine metagenome</name>
    <dbReference type="NCBI Taxonomy" id="408172"/>
    <lineage>
        <taxon>unclassified sequences</taxon>
        <taxon>metagenomes</taxon>
        <taxon>ecological metagenomes</taxon>
    </lineage>
</organism>
<dbReference type="AlphaFoldDB" id="A0A381P0B7"/>
<keyword evidence="1" id="KW-0456">Lyase</keyword>
<dbReference type="GO" id="GO:0046348">
    <property type="term" value="P:amino sugar catabolic process"/>
    <property type="evidence" value="ECO:0007669"/>
    <property type="project" value="InterPro"/>
</dbReference>
<dbReference type="NCBIfam" id="TIGR00274">
    <property type="entry name" value="N-acetylmuramic acid 6-phosphate etherase"/>
    <property type="match status" value="1"/>
</dbReference>
<evidence type="ECO:0000256" key="2">
    <source>
        <dbReference type="ARBA" id="ARBA00023277"/>
    </source>
</evidence>
<name>A0A381P0B7_9ZZZZ</name>
<accession>A0A381P0B7</accession>
<dbReference type="GO" id="GO:0016835">
    <property type="term" value="F:carbon-oxygen lyase activity"/>
    <property type="evidence" value="ECO:0007669"/>
    <property type="project" value="InterPro"/>
</dbReference>
<evidence type="ECO:0000259" key="3">
    <source>
        <dbReference type="PROSITE" id="PS51464"/>
    </source>
</evidence>
<protein>
    <recommendedName>
        <fullName evidence="3">SIS domain-containing protein</fullName>
    </recommendedName>
</protein>
<sequence length="297" mass="31966">MVERGTLNTEQQNQASLNIDDLSISDILRTINREDKTIALAVEKALPEIEDTVRLTTTALRNGGRVFYIGAGTSGRLGVLDASECPPTYSAPVDWFIGIVAGGDEALRRSIEGAEDKPENAIKDLEPFDINERDVIIGISCSGAAAYVVAALDHSRGKKAKTVYLITNPKPYSATSVDVTISVDTGPEIITGSTRMKAGTATKLVLNMISTASMVRLGKIYGNLMVDLMAVNDKLVDRGTRIIEQLTGLGYEESRQKLFDAGKSVKVAVVMVRNNCDKRSAEKLLSDAGGFLRKVIG</sequence>
<dbReference type="NCBIfam" id="NF003915">
    <property type="entry name" value="PRK05441.1"/>
    <property type="match status" value="1"/>
</dbReference>
<dbReference type="PANTHER" id="PTHR10088:SF4">
    <property type="entry name" value="GLUCOKINASE REGULATORY PROTEIN"/>
    <property type="match status" value="1"/>
</dbReference>
<proteinExistence type="inferred from homology"/>
<dbReference type="FunFam" id="3.40.50.10490:FF:000014">
    <property type="entry name" value="N-acetylmuramic acid 6-phosphate etherase"/>
    <property type="match status" value="1"/>
</dbReference>
<dbReference type="InterPro" id="IPR005488">
    <property type="entry name" value="Etherase_MurQ"/>
</dbReference>
<dbReference type="Gene3D" id="3.40.50.10490">
    <property type="entry name" value="Glucose-6-phosphate isomerase like protein, domain 1"/>
    <property type="match status" value="1"/>
</dbReference>
<dbReference type="NCBIfam" id="NF009222">
    <property type="entry name" value="PRK12570.1"/>
    <property type="match status" value="1"/>
</dbReference>
<evidence type="ECO:0000313" key="4">
    <source>
        <dbReference type="EMBL" id="SUZ60311.1"/>
    </source>
</evidence>